<dbReference type="SUPFAM" id="SSF55804">
    <property type="entry name" value="Phoshotransferase/anion transport protein"/>
    <property type="match status" value="1"/>
</dbReference>
<accession>A0ABZ2EFU9</accession>
<dbReference type="PROSITE" id="PS51094">
    <property type="entry name" value="PTS_EIIA_TYPE_2"/>
    <property type="match status" value="1"/>
</dbReference>
<dbReference type="Pfam" id="PF00359">
    <property type="entry name" value="PTS_EIIA_2"/>
    <property type="match status" value="1"/>
</dbReference>
<organism evidence="2 3">
    <name type="scientific">Aerococcus mictus</name>
    <dbReference type="NCBI Taxonomy" id="2976810"/>
    <lineage>
        <taxon>Bacteria</taxon>
        <taxon>Bacillati</taxon>
        <taxon>Bacillota</taxon>
        <taxon>Bacilli</taxon>
        <taxon>Lactobacillales</taxon>
        <taxon>Aerococcaceae</taxon>
        <taxon>Aerococcus</taxon>
    </lineage>
</organism>
<reference evidence="2 3" key="1">
    <citation type="journal article" date="2020" name="J. Bacteriol.">
        <title>Aerococcus urinae Isolated from Women with Lower Urinary Tract Symptoms: In Vitro Aggregation and Genome Analysis.</title>
        <authorList>
            <person name="Hilt E.E."/>
            <person name="Putonti C."/>
            <person name="Thomas-White K."/>
            <person name="Lewis A.L."/>
            <person name="Visick K.L."/>
            <person name="Gilbert N.M."/>
            <person name="Wolfe A.J."/>
        </authorList>
    </citation>
    <scope>NUCLEOTIDE SEQUENCE [LARGE SCALE GENOMIC DNA]</scope>
    <source>
        <strain evidence="2 3">UMB1016</strain>
    </source>
</reference>
<dbReference type="Proteomes" id="UP000250354">
    <property type="component" value="Chromosome"/>
</dbReference>
<dbReference type="Gene3D" id="3.40.930.10">
    <property type="entry name" value="Mannitol-specific EII, Chain A"/>
    <property type="match status" value="1"/>
</dbReference>
<evidence type="ECO:0000313" key="3">
    <source>
        <dbReference type="Proteomes" id="UP000250354"/>
    </source>
</evidence>
<protein>
    <submittedName>
        <fullName evidence="2">PTS sugar transporter subunit IIA</fullName>
    </submittedName>
</protein>
<dbReference type="InterPro" id="IPR002178">
    <property type="entry name" value="PTS_EIIA_type-2_dom"/>
</dbReference>
<name>A0ABZ2EFU9_9LACT</name>
<sequence length="140" mass="16241">MNPSFEGLVSHYPIESVKDRFTVYEKLEKVCQKHQIIDNDYRLTNEFLKREIAGDIEIAPGVVMPHWKDSKILESKIIISPLRPSLAKWNEEIDEVALVITVIIKENENETTLKQIISFIQALAKEEFINQLLNGEDFEK</sequence>
<gene>
    <name evidence="2" type="ORF">DBT44_0005425</name>
</gene>
<dbReference type="InterPro" id="IPR016152">
    <property type="entry name" value="PTrfase/Anion_transptr"/>
</dbReference>
<dbReference type="EMBL" id="CP145132">
    <property type="protein sequence ID" value="WWC55693.1"/>
    <property type="molecule type" value="Genomic_DNA"/>
</dbReference>
<evidence type="ECO:0000259" key="1">
    <source>
        <dbReference type="PROSITE" id="PS51094"/>
    </source>
</evidence>
<evidence type="ECO:0000313" key="2">
    <source>
        <dbReference type="EMBL" id="WWC55693.1"/>
    </source>
</evidence>
<proteinExistence type="predicted"/>
<keyword evidence="2" id="KW-0813">Transport</keyword>
<keyword evidence="2" id="KW-0762">Sugar transport</keyword>
<feature type="domain" description="PTS EIIA type-2" evidence="1">
    <location>
        <begin position="3"/>
        <end position="140"/>
    </location>
</feature>
<dbReference type="RefSeq" id="WP_111822466.1">
    <property type="nucleotide sequence ID" value="NZ_CP145132.1"/>
</dbReference>
<keyword evidence="3" id="KW-1185">Reference proteome</keyword>